<comment type="caution">
    <text evidence="2">The sequence shown here is derived from an EMBL/GenBank/DDBJ whole genome shotgun (WGS) entry which is preliminary data.</text>
</comment>
<protein>
    <submittedName>
        <fullName evidence="2">PrsW family intramembrane metalloprotease</fullName>
    </submittedName>
</protein>
<feature type="transmembrane region" description="Helical" evidence="1">
    <location>
        <begin position="203"/>
        <end position="223"/>
    </location>
</feature>
<name>A0A5N0TGR9_9GAMM</name>
<keyword evidence="2" id="KW-0482">Metalloprotease</keyword>
<feature type="transmembrane region" description="Helical" evidence="1">
    <location>
        <begin position="46"/>
        <end position="68"/>
    </location>
</feature>
<feature type="transmembrane region" description="Helical" evidence="1">
    <location>
        <begin position="109"/>
        <end position="128"/>
    </location>
</feature>
<reference evidence="2 3" key="1">
    <citation type="submission" date="2019-09" db="EMBL/GenBank/DDBJ databases">
        <title>Wenzhouxiangella sp. Genome sequencing and assembly.</title>
        <authorList>
            <person name="Zhang R."/>
        </authorList>
    </citation>
    <scope>NUCLEOTIDE SEQUENCE [LARGE SCALE GENOMIC DNA]</scope>
    <source>
        <strain evidence="2 3">W260</strain>
    </source>
</reference>
<sequence>MQDRRFLCGSAPIVHSQDFLLRAPVGLLPVLIFLVVLVWMDSYKLVTVRAVLLTILAGVMTAIVAWWVNGWLMARVPGDLYFYTRYVSPPVEECLKALVVIGLFRAHRIGFLVDAAIFGFAVGAGFALAENLYNLYRAYDANMAVWVVRGFGTALMHGGVCSIFAVISQSMTERNMKVNPARYLPGLAAAVLLHSFFNHFLLPPVMMAFFFVLVLPPIMVVVFRRSANHLHHWLQLDFDADAKLLRQIGSGEFSSSNIGRFLGDLRDKFPGPVVVDLLCYLRLYTELAMRAKGVLMMRENGLDMPVGERTRDKFIELDYLRRSIGRTGLLAIRPFLHMERKDLWQLKVLAAGVKRAGRDEKPDIEAYSGRQRVD</sequence>
<dbReference type="EMBL" id="VYXP01000002">
    <property type="protein sequence ID" value="KAA9133327.1"/>
    <property type="molecule type" value="Genomic_DNA"/>
</dbReference>
<accession>A0A5N0TGR9</accession>
<keyword evidence="1" id="KW-0472">Membrane</keyword>
<dbReference type="PANTHER" id="PTHR36844:SF1">
    <property type="entry name" value="PROTEASE PRSW"/>
    <property type="match status" value="1"/>
</dbReference>
<evidence type="ECO:0000313" key="2">
    <source>
        <dbReference type="EMBL" id="KAA9133327.1"/>
    </source>
</evidence>
<keyword evidence="2" id="KW-0645">Protease</keyword>
<keyword evidence="3" id="KW-1185">Reference proteome</keyword>
<dbReference type="GO" id="GO:0006508">
    <property type="term" value="P:proteolysis"/>
    <property type="evidence" value="ECO:0007669"/>
    <property type="project" value="UniProtKB-KW"/>
</dbReference>
<keyword evidence="1" id="KW-1133">Transmembrane helix</keyword>
<dbReference type="GO" id="GO:0008237">
    <property type="term" value="F:metallopeptidase activity"/>
    <property type="evidence" value="ECO:0007669"/>
    <property type="project" value="UniProtKB-KW"/>
</dbReference>
<gene>
    <name evidence="2" type="ORF">F3N42_02955</name>
</gene>
<feature type="transmembrane region" description="Helical" evidence="1">
    <location>
        <begin position="20"/>
        <end position="40"/>
    </location>
</feature>
<dbReference type="Proteomes" id="UP000325372">
    <property type="component" value="Unassembled WGS sequence"/>
</dbReference>
<dbReference type="AlphaFoldDB" id="A0A5N0TGR9"/>
<proteinExistence type="predicted"/>
<dbReference type="PANTHER" id="PTHR36844">
    <property type="entry name" value="PROTEASE PRSW"/>
    <property type="match status" value="1"/>
</dbReference>
<evidence type="ECO:0000313" key="3">
    <source>
        <dbReference type="Proteomes" id="UP000325372"/>
    </source>
</evidence>
<keyword evidence="1" id="KW-0812">Transmembrane</keyword>
<evidence type="ECO:0000256" key="1">
    <source>
        <dbReference type="SAM" id="Phobius"/>
    </source>
</evidence>
<organism evidence="2 3">
    <name type="scientific">Marinihelvus fidelis</name>
    <dbReference type="NCBI Taxonomy" id="2613842"/>
    <lineage>
        <taxon>Bacteria</taxon>
        <taxon>Pseudomonadati</taxon>
        <taxon>Pseudomonadota</taxon>
        <taxon>Gammaproteobacteria</taxon>
        <taxon>Chromatiales</taxon>
        <taxon>Wenzhouxiangellaceae</taxon>
        <taxon>Marinihelvus</taxon>
    </lineage>
</organism>
<feature type="transmembrane region" description="Helical" evidence="1">
    <location>
        <begin position="148"/>
        <end position="168"/>
    </location>
</feature>
<dbReference type="InterPro" id="IPR026898">
    <property type="entry name" value="PrsW"/>
</dbReference>
<keyword evidence="2" id="KW-0378">Hydrolase</keyword>
<dbReference type="Pfam" id="PF13367">
    <property type="entry name" value="PrsW-protease"/>
    <property type="match status" value="1"/>
</dbReference>
<dbReference type="RefSeq" id="WP_150862886.1">
    <property type="nucleotide sequence ID" value="NZ_VYXP01000002.1"/>
</dbReference>